<reference evidence="25 26" key="1">
    <citation type="submission" date="2020-08" db="EMBL/GenBank/DDBJ databases">
        <authorList>
            <person name="Hejnol A."/>
        </authorList>
    </citation>
    <scope>NUCLEOTIDE SEQUENCE [LARGE SCALE GENOMIC DNA]</scope>
</reference>
<feature type="binding site" evidence="17">
    <location>
        <position position="399"/>
    </location>
    <ligand>
        <name>Zn(2+)</name>
        <dbReference type="ChEBI" id="CHEBI:29105"/>
        <label>1</label>
        <note>catalytic</note>
    </ligand>
</feature>
<dbReference type="EC" id="3.4.-.-" evidence="22"/>
<keyword evidence="7 17" id="KW-0862">Zinc</keyword>
<evidence type="ECO:0000256" key="2">
    <source>
        <dbReference type="ARBA" id="ARBA00022645"/>
    </source>
</evidence>
<evidence type="ECO:0000256" key="7">
    <source>
        <dbReference type="ARBA" id="ARBA00022833"/>
    </source>
</evidence>
<feature type="glycosylation site" description="N-linked (GlcNAc...) asparagine" evidence="14">
    <location>
        <position position="56"/>
    </location>
</feature>
<dbReference type="PRINTS" id="PR00791">
    <property type="entry name" value="PEPDIPTASEA"/>
</dbReference>
<evidence type="ECO:0000256" key="15">
    <source>
        <dbReference type="PIRSR" id="PIRSR601548-11"/>
    </source>
</evidence>
<dbReference type="FunFam" id="1.10.1370.30:FF:000004">
    <property type="entry name" value="Angiotensin-converting enzyme"/>
    <property type="match status" value="1"/>
</dbReference>
<feature type="glycosylation site" description="N-linked (GlcNAc...) asparagine" evidence="19">
    <location>
        <position position="90"/>
    </location>
</feature>
<evidence type="ECO:0000256" key="4">
    <source>
        <dbReference type="ARBA" id="ARBA00022723"/>
    </source>
</evidence>
<organism evidence="25 26">
    <name type="scientific">Dimorphilus gyrociliatus</name>
    <dbReference type="NCBI Taxonomy" id="2664684"/>
    <lineage>
        <taxon>Eukaryota</taxon>
        <taxon>Metazoa</taxon>
        <taxon>Spiralia</taxon>
        <taxon>Lophotrochozoa</taxon>
        <taxon>Annelida</taxon>
        <taxon>Polychaeta</taxon>
        <taxon>Polychaeta incertae sedis</taxon>
        <taxon>Dinophilidae</taxon>
        <taxon>Dimorphilus</taxon>
    </lineage>
</organism>
<feature type="compositionally biased region" description="Low complexity" evidence="23">
    <location>
        <begin position="630"/>
        <end position="639"/>
    </location>
</feature>
<evidence type="ECO:0000256" key="12">
    <source>
        <dbReference type="ARBA" id="ARBA00039858"/>
    </source>
</evidence>
<feature type="binding site" evidence="20">
    <location>
        <position position="375"/>
    </location>
    <ligand>
        <name>Zn(2+)</name>
        <dbReference type="ChEBI" id="CHEBI:29105"/>
        <label>2</label>
        <note>catalytic</note>
    </ligand>
</feature>
<feature type="binding site" evidence="20">
    <location>
        <position position="399"/>
    </location>
    <ligand>
        <name>Zn(2+)</name>
        <dbReference type="ChEBI" id="CHEBI:29105"/>
        <label>2</label>
        <note>catalytic</note>
    </ligand>
</feature>
<evidence type="ECO:0000256" key="11">
    <source>
        <dbReference type="ARBA" id="ARBA00036868"/>
    </source>
</evidence>
<evidence type="ECO:0000256" key="17">
    <source>
        <dbReference type="PIRSR" id="PIRSR601548-3"/>
    </source>
</evidence>
<dbReference type="GO" id="GO:0006508">
    <property type="term" value="P:proteolysis"/>
    <property type="evidence" value="ECO:0007669"/>
    <property type="project" value="UniProtKB-KW"/>
</dbReference>
<gene>
    <name evidence="25" type="ORF">DGYR_LOCUS4478</name>
</gene>
<evidence type="ECO:0000256" key="22">
    <source>
        <dbReference type="RuleBase" id="RU361144"/>
    </source>
</evidence>
<dbReference type="Pfam" id="PF01401">
    <property type="entry name" value="Peptidase_M2"/>
    <property type="match status" value="1"/>
</dbReference>
<comment type="caution">
    <text evidence="25">The sequence shown here is derived from an EMBL/GenBank/DDBJ whole genome shotgun (WGS) entry which is preliminary data.</text>
</comment>
<dbReference type="PANTHER" id="PTHR10514:SF27">
    <property type="entry name" value="ANGIOTENSIN-CONVERTING ENZYME"/>
    <property type="match status" value="1"/>
</dbReference>
<evidence type="ECO:0000256" key="10">
    <source>
        <dbReference type="ARBA" id="ARBA00023180"/>
    </source>
</evidence>
<evidence type="ECO:0000256" key="6">
    <source>
        <dbReference type="ARBA" id="ARBA00022801"/>
    </source>
</evidence>
<feature type="active site" description="Proton donor 1" evidence="13">
    <location>
        <position position="503"/>
    </location>
</feature>
<keyword evidence="5 24" id="KW-0732">Signal</keyword>
<comment type="caution">
    <text evidence="21">Lacks conserved residue(s) required for the propagation of feature annotation.</text>
</comment>
<dbReference type="GO" id="GO:0004180">
    <property type="term" value="F:carboxypeptidase activity"/>
    <property type="evidence" value="ECO:0007669"/>
    <property type="project" value="UniProtKB-KW"/>
</dbReference>
<evidence type="ECO:0000256" key="24">
    <source>
        <dbReference type="SAM" id="SignalP"/>
    </source>
</evidence>
<feature type="binding site" evidence="16">
    <location>
        <position position="213"/>
    </location>
    <ligand>
        <name>chloride</name>
        <dbReference type="ChEBI" id="CHEBI:17996"/>
        <label>1</label>
    </ligand>
</feature>
<keyword evidence="26" id="KW-1185">Reference proteome</keyword>
<evidence type="ECO:0000256" key="9">
    <source>
        <dbReference type="ARBA" id="ARBA00023157"/>
    </source>
</evidence>
<feature type="compositionally biased region" description="Pro residues" evidence="23">
    <location>
        <begin position="615"/>
        <end position="629"/>
    </location>
</feature>
<feature type="binding site" evidence="20">
    <location>
        <position position="371"/>
    </location>
    <ligand>
        <name>Zn(2+)</name>
        <dbReference type="ChEBI" id="CHEBI:29105"/>
        <label>2</label>
        <note>catalytic</note>
    </ligand>
</feature>
<evidence type="ECO:0000256" key="5">
    <source>
        <dbReference type="ARBA" id="ARBA00022729"/>
    </source>
</evidence>
<feature type="signal peptide" evidence="24">
    <location>
        <begin position="1"/>
        <end position="20"/>
    </location>
</feature>
<feature type="disulfide bond" evidence="18">
    <location>
        <begin position="136"/>
        <end position="147"/>
    </location>
</feature>
<evidence type="ECO:0000256" key="20">
    <source>
        <dbReference type="PIRSR" id="PIRSR601548-8"/>
    </source>
</evidence>
<proteinExistence type="inferred from homology"/>
<feature type="active site" description="Proton donor 2" evidence="15">
    <location>
        <position position="503"/>
    </location>
</feature>
<dbReference type="PROSITE" id="PS52011">
    <property type="entry name" value="PEPTIDASE_M2"/>
    <property type="match status" value="1"/>
</dbReference>
<keyword evidence="9 18" id="KW-1015">Disulfide bond</keyword>
<comment type="catalytic activity">
    <reaction evidence="11">
        <text>Release of a C-terminal dipeptide, oligopeptide-|-Xaa-Yaa, when Xaa is not Pro, and Yaa is neither Asp nor Glu. Thus, conversion of angiotensin I to angiotensin II, with increase in vasoconstrictor activity, but no action on angiotensin II.</text>
        <dbReference type="EC" id="3.4.15.1"/>
    </reaction>
</comment>
<dbReference type="Gene3D" id="1.10.1370.30">
    <property type="match status" value="2"/>
</dbReference>
<keyword evidence="6 22" id="KW-0378">Hydrolase</keyword>
<keyword evidence="4 17" id="KW-0479">Metal-binding</keyword>
<dbReference type="GO" id="GO:0008237">
    <property type="term" value="F:metallopeptidase activity"/>
    <property type="evidence" value="ECO:0007669"/>
    <property type="project" value="UniProtKB-KW"/>
</dbReference>
<evidence type="ECO:0000256" key="3">
    <source>
        <dbReference type="ARBA" id="ARBA00022670"/>
    </source>
</evidence>
<feature type="binding site" evidence="16">
    <location>
        <position position="512"/>
    </location>
    <ligand>
        <name>chloride</name>
        <dbReference type="ChEBI" id="CHEBI:17996"/>
        <label>1</label>
    </ligand>
</feature>
<comment type="cofactor">
    <cofactor evidence="22">
        <name>Zn(2+)</name>
        <dbReference type="ChEBI" id="CHEBI:29105"/>
    </cofactor>
    <text evidence="22">Binds 1 zinc ion per subunit.</text>
</comment>
<name>A0A7I8VJ93_9ANNE</name>
<feature type="binding site" evidence="17">
    <location>
        <position position="375"/>
    </location>
    <ligand>
        <name>Zn(2+)</name>
        <dbReference type="ChEBI" id="CHEBI:29105"/>
        <label>1</label>
        <note>catalytic</note>
    </ligand>
</feature>
<accession>A0A7I8VJ93</accession>
<keyword evidence="3 22" id="KW-0645">Protease</keyword>
<dbReference type="GO" id="GO:0046872">
    <property type="term" value="F:metal ion binding"/>
    <property type="evidence" value="ECO:0007669"/>
    <property type="project" value="UniProtKB-KW"/>
</dbReference>
<feature type="disulfide bond" evidence="18 21">
    <location>
        <begin position="340"/>
        <end position="358"/>
    </location>
</feature>
<evidence type="ECO:0000313" key="25">
    <source>
        <dbReference type="EMBL" id="CAD5115775.1"/>
    </source>
</evidence>
<dbReference type="EMBL" id="CAJFCJ010000006">
    <property type="protein sequence ID" value="CAD5115775.1"/>
    <property type="molecule type" value="Genomic_DNA"/>
</dbReference>
<feature type="chain" id="PRO_5029818686" description="Angiotensin-converting enzyme" evidence="24">
    <location>
        <begin position="21"/>
        <end position="663"/>
    </location>
</feature>
<keyword evidence="10 14" id="KW-0325">Glycoprotein</keyword>
<dbReference type="OrthoDB" id="10029630at2759"/>
<evidence type="ECO:0000256" key="1">
    <source>
        <dbReference type="ARBA" id="ARBA00008139"/>
    </source>
</evidence>
<evidence type="ECO:0000256" key="13">
    <source>
        <dbReference type="PIRSR" id="PIRSR601548-1"/>
    </source>
</evidence>
<feature type="region of interest" description="Disordered" evidence="23">
    <location>
        <begin position="606"/>
        <end position="640"/>
    </location>
</feature>
<dbReference type="PANTHER" id="PTHR10514">
    <property type="entry name" value="ANGIOTENSIN-CONVERTING ENZYME"/>
    <property type="match status" value="1"/>
</dbReference>
<feature type="active site" description="Proton acceptor 2" evidence="15">
    <location>
        <position position="372"/>
    </location>
</feature>
<dbReference type="Proteomes" id="UP000549394">
    <property type="component" value="Unassembled WGS sequence"/>
</dbReference>
<feature type="disulfide bond" evidence="18">
    <location>
        <begin position="528"/>
        <end position="540"/>
    </location>
</feature>
<sequence length="663" mass="77048">MLWKACALLFFVASIGSSFGDRNNITAAKIWLEEYNTEAEKVRPEAQEASWTWNTNITDYNNRLKLEAEKKKSEFDKRSYNQTLNWDWKNFTEINAKRQFYKIADIGESVLPTDKFQQITKAKSNMQSVYSKARVCNKPGDQDPSKCYPLNPTLENIMAKSTDWKELAWAWEGWRNETGRKMPDDYEKFVELANEAAGMNGYTDNGDYWRSWYETENFEKQMEELFIGLKDLYKLLHAYARKKLKERFVGHPFPDSGQIPAHLLGNMWAQSWGNLFTLLAPYPGKPLDVTEMMREQNYTTRKMFDLSEKFFTDLGLDPMPPKFYNDSMLDKPEDGRDVVCHASAWDFYNRKDFRIKQCTQVTMDWLITTHHEMGHVQYFLQYKDQPVVFRRGANPGFHEAIGDVLALSVSTPKHLKKINLLRPNQNPDDEELQLNFLMNQALKKIAFIPFGYLIDQWRWKVFKGETKKDEYNEDWWNLRCKHQGVSPPVQRFNTDFDAGSKFHVPNNTPYIRYFVSYVIQFQFHKALCKEAGHNGPLHKCDIDQSTEAGNKLAAMMKLGSSKEWPDAMEAITGQRKMNVSDLIEYFAPLEDWLKKEVKNETLGWDDQCGRNFTIPTPPPTSPPTTPTPTPQSSTVKPTSGFDSIHNNKTFIGIFIAILAIFVR</sequence>
<evidence type="ECO:0000313" key="26">
    <source>
        <dbReference type="Proteomes" id="UP000549394"/>
    </source>
</evidence>
<feature type="active site" description="Proton acceptor 1" evidence="13">
    <location>
        <position position="372"/>
    </location>
</feature>
<dbReference type="CDD" id="cd06461">
    <property type="entry name" value="M2_ACE"/>
    <property type="match status" value="1"/>
</dbReference>
<dbReference type="SUPFAM" id="SSF55486">
    <property type="entry name" value="Metalloproteases ('zincins'), catalytic domain"/>
    <property type="match status" value="1"/>
</dbReference>
<evidence type="ECO:0000256" key="16">
    <source>
        <dbReference type="PIRSR" id="PIRSR601548-2"/>
    </source>
</evidence>
<evidence type="ECO:0000256" key="21">
    <source>
        <dbReference type="PROSITE-ProRule" id="PRU01355"/>
    </source>
</evidence>
<evidence type="ECO:0000256" key="18">
    <source>
        <dbReference type="PIRSR" id="PIRSR601548-4"/>
    </source>
</evidence>
<evidence type="ECO:0000256" key="23">
    <source>
        <dbReference type="SAM" id="MobiDB-lite"/>
    </source>
</evidence>
<comment type="similarity">
    <text evidence="1 21 22">Belongs to the peptidase M2 family.</text>
</comment>
<dbReference type="InterPro" id="IPR001548">
    <property type="entry name" value="Peptidase_M2"/>
</dbReference>
<feature type="binding site" evidence="17">
    <location>
        <position position="371"/>
    </location>
    <ligand>
        <name>Zn(2+)</name>
        <dbReference type="ChEBI" id="CHEBI:29105"/>
        <label>1</label>
        <note>catalytic</note>
    </ligand>
</feature>
<feature type="glycosylation site" description="N-linked (GlcNAc...) asparagine; partial" evidence="14">
    <location>
        <position position="325"/>
    </location>
</feature>
<keyword evidence="8 22" id="KW-0482">Metalloprotease</keyword>
<dbReference type="GO" id="GO:0005886">
    <property type="term" value="C:plasma membrane"/>
    <property type="evidence" value="ECO:0007669"/>
    <property type="project" value="TreeGrafter"/>
</dbReference>
<evidence type="ECO:0000256" key="8">
    <source>
        <dbReference type="ARBA" id="ARBA00023049"/>
    </source>
</evidence>
<protein>
    <recommendedName>
        <fullName evidence="12 22">Angiotensin-converting enzyme</fullName>
        <ecNumber evidence="22">3.4.-.-</ecNumber>
    </recommendedName>
</protein>
<dbReference type="GO" id="GO:0008241">
    <property type="term" value="F:peptidyl-dipeptidase activity"/>
    <property type="evidence" value="ECO:0007669"/>
    <property type="project" value="UniProtKB-EC"/>
</dbReference>
<evidence type="ECO:0000256" key="19">
    <source>
        <dbReference type="PIRSR" id="PIRSR601548-5"/>
    </source>
</evidence>
<dbReference type="AlphaFoldDB" id="A0A7I8VJ93"/>
<keyword evidence="2 22" id="KW-0121">Carboxypeptidase</keyword>
<evidence type="ECO:0000256" key="14">
    <source>
        <dbReference type="PIRSR" id="PIRSR601548-10"/>
    </source>
</evidence>